<feature type="domain" description="Colicin D immunity protein" evidence="1">
    <location>
        <begin position="1"/>
        <end position="82"/>
    </location>
</feature>
<dbReference type="AlphaFoldDB" id="A0A5C6B9M9"/>
<accession>A0A5C6B9M9</accession>
<dbReference type="EMBL" id="SJPP01000002">
    <property type="protein sequence ID" value="TWU08668.1"/>
    <property type="molecule type" value="Genomic_DNA"/>
</dbReference>
<evidence type="ECO:0000259" key="1">
    <source>
        <dbReference type="Pfam" id="PF09204"/>
    </source>
</evidence>
<proteinExistence type="predicted"/>
<sequence>MSKQLLEYVKRFLQGEIPVDEFVESYDAKWKAERDSKELLADDPITSEKLSTFFCFADLYNPNDDRFEYEFDEKRLRAEMQKVFDGELGD</sequence>
<organism evidence="2 3">
    <name type="scientific">Symmachiella macrocystis</name>
    <dbReference type="NCBI Taxonomy" id="2527985"/>
    <lineage>
        <taxon>Bacteria</taxon>
        <taxon>Pseudomonadati</taxon>
        <taxon>Planctomycetota</taxon>
        <taxon>Planctomycetia</taxon>
        <taxon>Planctomycetales</taxon>
        <taxon>Planctomycetaceae</taxon>
        <taxon>Symmachiella</taxon>
    </lineage>
</organism>
<dbReference type="OrthoDB" id="8595941at2"/>
<evidence type="ECO:0000313" key="2">
    <source>
        <dbReference type="EMBL" id="TWU08668.1"/>
    </source>
</evidence>
<dbReference type="InterPro" id="IPR036471">
    <property type="entry name" value="Colicin_D_sf"/>
</dbReference>
<comment type="caution">
    <text evidence="2">The sequence shown here is derived from an EMBL/GenBank/DDBJ whole genome shotgun (WGS) entry which is preliminary data.</text>
</comment>
<dbReference type="GO" id="GO:0030153">
    <property type="term" value="P:bacteriocin immunity"/>
    <property type="evidence" value="ECO:0007669"/>
    <property type="project" value="InterPro"/>
</dbReference>
<dbReference type="InterPro" id="IPR015287">
    <property type="entry name" value="Colicin_D_immunity_dom"/>
</dbReference>
<dbReference type="Gene3D" id="1.20.120.650">
    <property type="entry name" value="Colicin D"/>
    <property type="match status" value="1"/>
</dbReference>
<keyword evidence="3" id="KW-1185">Reference proteome</keyword>
<dbReference type="RefSeq" id="WP_146372481.1">
    <property type="nucleotide sequence ID" value="NZ_SJPP01000002.1"/>
</dbReference>
<dbReference type="Pfam" id="PF09204">
    <property type="entry name" value="Colicin_immun"/>
    <property type="match status" value="1"/>
</dbReference>
<dbReference type="SUPFAM" id="SSF101125">
    <property type="entry name" value="Colicin D immunity protein"/>
    <property type="match status" value="1"/>
</dbReference>
<gene>
    <name evidence="2" type="ORF">CA54_39040</name>
</gene>
<protein>
    <submittedName>
        <fullName evidence="2">Bacterial self-protective colicin-like immunity</fullName>
    </submittedName>
</protein>
<evidence type="ECO:0000313" key="3">
    <source>
        <dbReference type="Proteomes" id="UP000320735"/>
    </source>
</evidence>
<dbReference type="GO" id="GO:0015643">
    <property type="term" value="F:toxic substance binding"/>
    <property type="evidence" value="ECO:0007669"/>
    <property type="project" value="InterPro"/>
</dbReference>
<reference evidence="2 3" key="1">
    <citation type="submission" date="2019-02" db="EMBL/GenBank/DDBJ databases">
        <title>Deep-cultivation of Planctomycetes and their phenomic and genomic characterization uncovers novel biology.</title>
        <authorList>
            <person name="Wiegand S."/>
            <person name="Jogler M."/>
            <person name="Boedeker C."/>
            <person name="Pinto D."/>
            <person name="Vollmers J."/>
            <person name="Rivas-Marin E."/>
            <person name="Kohn T."/>
            <person name="Peeters S.H."/>
            <person name="Heuer A."/>
            <person name="Rast P."/>
            <person name="Oberbeckmann S."/>
            <person name="Bunk B."/>
            <person name="Jeske O."/>
            <person name="Meyerdierks A."/>
            <person name="Storesund J.E."/>
            <person name="Kallscheuer N."/>
            <person name="Luecker S."/>
            <person name="Lage O.M."/>
            <person name="Pohl T."/>
            <person name="Merkel B.J."/>
            <person name="Hornburger P."/>
            <person name="Mueller R.-W."/>
            <person name="Bruemmer F."/>
            <person name="Labrenz M."/>
            <person name="Spormann A.M."/>
            <person name="Op Den Camp H."/>
            <person name="Overmann J."/>
            <person name="Amann R."/>
            <person name="Jetten M.S.M."/>
            <person name="Mascher T."/>
            <person name="Medema M.H."/>
            <person name="Devos D.P."/>
            <person name="Kaster A.-K."/>
            <person name="Ovreas L."/>
            <person name="Rohde M."/>
            <person name="Galperin M.Y."/>
            <person name="Jogler C."/>
        </authorList>
    </citation>
    <scope>NUCLEOTIDE SEQUENCE [LARGE SCALE GENOMIC DNA]</scope>
    <source>
        <strain evidence="2 3">CA54</strain>
    </source>
</reference>
<dbReference type="Proteomes" id="UP000320735">
    <property type="component" value="Unassembled WGS sequence"/>
</dbReference>
<name>A0A5C6B9M9_9PLAN</name>